<evidence type="ECO:0000256" key="1">
    <source>
        <dbReference type="SAM" id="Coils"/>
    </source>
</evidence>
<protein>
    <submittedName>
        <fullName evidence="2">Uncharacterized protein</fullName>
    </submittedName>
</protein>
<proteinExistence type="predicted"/>
<evidence type="ECO:0000313" key="3">
    <source>
        <dbReference type="Proteomes" id="UP001280121"/>
    </source>
</evidence>
<reference evidence="2" key="1">
    <citation type="journal article" date="2023" name="Plant J.">
        <title>Genome sequences and population genomics provide insights into the demographic history, inbreeding, and mutation load of two 'living fossil' tree species of Dipteronia.</title>
        <authorList>
            <person name="Feng Y."/>
            <person name="Comes H.P."/>
            <person name="Chen J."/>
            <person name="Zhu S."/>
            <person name="Lu R."/>
            <person name="Zhang X."/>
            <person name="Li P."/>
            <person name="Qiu J."/>
            <person name="Olsen K.M."/>
            <person name="Qiu Y."/>
        </authorList>
    </citation>
    <scope>NUCLEOTIDE SEQUENCE</scope>
    <source>
        <strain evidence="2">KIB01</strain>
    </source>
</reference>
<keyword evidence="1" id="KW-0175">Coiled coil</keyword>
<organism evidence="2 3">
    <name type="scientific">Dipteronia dyeriana</name>
    <dbReference type="NCBI Taxonomy" id="168575"/>
    <lineage>
        <taxon>Eukaryota</taxon>
        <taxon>Viridiplantae</taxon>
        <taxon>Streptophyta</taxon>
        <taxon>Embryophyta</taxon>
        <taxon>Tracheophyta</taxon>
        <taxon>Spermatophyta</taxon>
        <taxon>Magnoliopsida</taxon>
        <taxon>eudicotyledons</taxon>
        <taxon>Gunneridae</taxon>
        <taxon>Pentapetalae</taxon>
        <taxon>rosids</taxon>
        <taxon>malvids</taxon>
        <taxon>Sapindales</taxon>
        <taxon>Sapindaceae</taxon>
        <taxon>Hippocastanoideae</taxon>
        <taxon>Acereae</taxon>
        <taxon>Dipteronia</taxon>
    </lineage>
</organism>
<dbReference type="PANTHER" id="PTHR36734:SF1">
    <property type="entry name" value="OS02G0815300 PROTEIN"/>
    <property type="match status" value="1"/>
</dbReference>
<sequence length="92" mass="10063">MPVLTVMESACFAADIGLFGMRKKVSRAKKEAVKLVKEAEREIKTVEKEIKTAEVKIETGVVGFGGFSAGGSGARQLRLLDCWLLLLLSMEF</sequence>
<gene>
    <name evidence="2" type="ORF">Ddye_010393</name>
</gene>
<dbReference type="PANTHER" id="PTHR36734">
    <property type="entry name" value="YCF37-LIKE PROTEIN"/>
    <property type="match status" value="1"/>
</dbReference>
<name>A0AAE0CN89_9ROSI</name>
<dbReference type="GO" id="GO:0009534">
    <property type="term" value="C:chloroplast thylakoid"/>
    <property type="evidence" value="ECO:0007669"/>
    <property type="project" value="TreeGrafter"/>
</dbReference>
<comment type="caution">
    <text evidence="2">The sequence shown here is derived from an EMBL/GenBank/DDBJ whole genome shotgun (WGS) entry which is preliminary data.</text>
</comment>
<dbReference type="EMBL" id="JANJYI010000003">
    <property type="protein sequence ID" value="KAK2657341.1"/>
    <property type="molecule type" value="Genomic_DNA"/>
</dbReference>
<keyword evidence="3" id="KW-1185">Reference proteome</keyword>
<dbReference type="AlphaFoldDB" id="A0AAE0CN89"/>
<accession>A0AAE0CN89</accession>
<evidence type="ECO:0000313" key="2">
    <source>
        <dbReference type="EMBL" id="KAK2657341.1"/>
    </source>
</evidence>
<feature type="coiled-coil region" evidence="1">
    <location>
        <begin position="22"/>
        <end position="56"/>
    </location>
</feature>
<dbReference type="Proteomes" id="UP001280121">
    <property type="component" value="Unassembled WGS sequence"/>
</dbReference>